<dbReference type="PANTHER" id="PTHR34145:SF53">
    <property type="entry name" value="LEUCINE-RICH REPEAT DOMAIN SUPERFAMILY"/>
    <property type="match status" value="1"/>
</dbReference>
<keyword evidence="3" id="KW-1185">Reference proteome</keyword>
<dbReference type="InterPro" id="IPR036047">
    <property type="entry name" value="F-box-like_dom_sf"/>
</dbReference>
<evidence type="ECO:0000259" key="1">
    <source>
        <dbReference type="PROSITE" id="PS50181"/>
    </source>
</evidence>
<accession>A0AAN9XIK2</accession>
<dbReference type="Proteomes" id="UP001386955">
    <property type="component" value="Unassembled WGS sequence"/>
</dbReference>
<dbReference type="PANTHER" id="PTHR34145">
    <property type="entry name" value="OS02G0105600 PROTEIN"/>
    <property type="match status" value="1"/>
</dbReference>
<dbReference type="PROSITE" id="PS50181">
    <property type="entry name" value="FBOX"/>
    <property type="match status" value="1"/>
</dbReference>
<dbReference type="Pfam" id="PF12937">
    <property type="entry name" value="F-box-like"/>
    <property type="match status" value="1"/>
</dbReference>
<evidence type="ECO:0000313" key="3">
    <source>
        <dbReference type="Proteomes" id="UP001386955"/>
    </source>
</evidence>
<dbReference type="InterPro" id="IPR053772">
    <property type="entry name" value="At1g61320/At1g61330-like"/>
</dbReference>
<dbReference type="InterPro" id="IPR055357">
    <property type="entry name" value="LRR_At1g61320_AtMIF1"/>
</dbReference>
<proteinExistence type="predicted"/>
<protein>
    <recommendedName>
        <fullName evidence="1">F-box domain-containing protein</fullName>
    </recommendedName>
</protein>
<sequence length="395" mass="45194">MGKDVFSNLPNEILGRIVSFLPNEWALETSLISRRWRELWNEALVKYGSEEDMIGVVAGFMKRFEELDPLKHPRKLQFHFAKGTVLWATVANNSRLMLHFSFSPRKEEVEMGGYEFELELKPHIHIVSTIPQTYHSFPTVKTLYLKSVTCFTSEVAASIVSNLKQLQNLVLLDCKGLQSFSVHSTSQLLKLTILDCLELKFLHLKTSKLKSFRYRGPLPFIRPQYHFNLTHAMLDVRLGLSSSAFKAKDFDATLLTIKNSQLLTLCKWTFQELIWPSISPLSGTFKFYKLRELWWIDKDEYNMDALFSFLKLCPSLEQLFVTIDPESYSGGGSNSCLMKGPKCTELEHLKVIKFMGFTSPQHEISLAKCLIHLIKGNPPIINTSDGSCLHSVFAQ</sequence>
<dbReference type="SUPFAM" id="SSF81383">
    <property type="entry name" value="F-box domain"/>
    <property type="match status" value="1"/>
</dbReference>
<dbReference type="Gene3D" id="1.20.1280.50">
    <property type="match status" value="1"/>
</dbReference>
<dbReference type="EMBL" id="JAYMYS010000004">
    <property type="protein sequence ID" value="KAK7394242.1"/>
    <property type="molecule type" value="Genomic_DNA"/>
</dbReference>
<dbReference type="InterPro" id="IPR001810">
    <property type="entry name" value="F-box_dom"/>
</dbReference>
<feature type="domain" description="F-box" evidence="1">
    <location>
        <begin position="3"/>
        <end position="39"/>
    </location>
</feature>
<dbReference type="AlphaFoldDB" id="A0AAN9XIK2"/>
<name>A0AAN9XIK2_PSOTE</name>
<dbReference type="SUPFAM" id="SSF52047">
    <property type="entry name" value="RNI-like"/>
    <property type="match status" value="1"/>
</dbReference>
<gene>
    <name evidence="2" type="ORF">VNO78_14764</name>
</gene>
<evidence type="ECO:0000313" key="2">
    <source>
        <dbReference type="EMBL" id="KAK7394242.1"/>
    </source>
</evidence>
<comment type="caution">
    <text evidence="2">The sequence shown here is derived from an EMBL/GenBank/DDBJ whole genome shotgun (WGS) entry which is preliminary data.</text>
</comment>
<organism evidence="2 3">
    <name type="scientific">Psophocarpus tetragonolobus</name>
    <name type="common">Winged bean</name>
    <name type="synonym">Dolichos tetragonolobus</name>
    <dbReference type="NCBI Taxonomy" id="3891"/>
    <lineage>
        <taxon>Eukaryota</taxon>
        <taxon>Viridiplantae</taxon>
        <taxon>Streptophyta</taxon>
        <taxon>Embryophyta</taxon>
        <taxon>Tracheophyta</taxon>
        <taxon>Spermatophyta</taxon>
        <taxon>Magnoliopsida</taxon>
        <taxon>eudicotyledons</taxon>
        <taxon>Gunneridae</taxon>
        <taxon>Pentapetalae</taxon>
        <taxon>rosids</taxon>
        <taxon>fabids</taxon>
        <taxon>Fabales</taxon>
        <taxon>Fabaceae</taxon>
        <taxon>Papilionoideae</taxon>
        <taxon>50 kb inversion clade</taxon>
        <taxon>NPAAA clade</taxon>
        <taxon>indigoferoid/millettioid clade</taxon>
        <taxon>Phaseoleae</taxon>
        <taxon>Psophocarpus</taxon>
    </lineage>
</organism>
<dbReference type="InterPro" id="IPR032675">
    <property type="entry name" value="LRR_dom_sf"/>
</dbReference>
<dbReference type="Gene3D" id="3.80.10.10">
    <property type="entry name" value="Ribonuclease Inhibitor"/>
    <property type="match status" value="1"/>
</dbReference>
<reference evidence="2 3" key="1">
    <citation type="submission" date="2024-01" db="EMBL/GenBank/DDBJ databases">
        <title>The genomes of 5 underutilized Papilionoideae crops provide insights into root nodulation and disease resistanc.</title>
        <authorList>
            <person name="Jiang F."/>
        </authorList>
    </citation>
    <scope>NUCLEOTIDE SEQUENCE [LARGE SCALE GENOMIC DNA]</scope>
    <source>
        <strain evidence="2">DUOXIRENSHENG_FW03</strain>
        <tissue evidence="2">Leaves</tissue>
    </source>
</reference>
<dbReference type="Pfam" id="PF23622">
    <property type="entry name" value="LRR_At1g61320_AtMIF1"/>
    <property type="match status" value="1"/>
</dbReference>